<keyword evidence="7" id="KW-0224">Dipeptidase</keyword>
<dbReference type="Pfam" id="PF01546">
    <property type="entry name" value="Peptidase_M20"/>
    <property type="match status" value="1"/>
</dbReference>
<dbReference type="AlphaFoldDB" id="A0A1T4XWT7"/>
<gene>
    <name evidence="10" type="ORF">SAMN05443428_11539</name>
</gene>
<comment type="similarity">
    <text evidence="2">Belongs to the peptidase M20A family.</text>
</comment>
<dbReference type="EMBL" id="FUYH01000015">
    <property type="protein sequence ID" value="SKA94007.1"/>
    <property type="molecule type" value="Genomic_DNA"/>
</dbReference>
<dbReference type="GO" id="GO:0008237">
    <property type="term" value="F:metallopeptidase activity"/>
    <property type="evidence" value="ECO:0007669"/>
    <property type="project" value="UniProtKB-KW"/>
</dbReference>
<evidence type="ECO:0000256" key="5">
    <source>
        <dbReference type="ARBA" id="ARBA00022801"/>
    </source>
</evidence>
<dbReference type="NCBIfam" id="TIGR01887">
    <property type="entry name" value="dipeptidaselike"/>
    <property type="match status" value="1"/>
</dbReference>
<evidence type="ECO:0000256" key="7">
    <source>
        <dbReference type="ARBA" id="ARBA00022997"/>
    </source>
</evidence>
<proteinExistence type="inferred from homology"/>
<dbReference type="PANTHER" id="PTHR43808">
    <property type="entry name" value="ACETYLORNITHINE DEACETYLASE"/>
    <property type="match status" value="1"/>
</dbReference>
<keyword evidence="4" id="KW-0479">Metal-binding</keyword>
<evidence type="ECO:0000256" key="1">
    <source>
        <dbReference type="ARBA" id="ARBA00001947"/>
    </source>
</evidence>
<dbReference type="SUPFAM" id="SSF55031">
    <property type="entry name" value="Bacterial exopeptidase dimerisation domain"/>
    <property type="match status" value="1"/>
</dbReference>
<comment type="cofactor">
    <cofactor evidence="1">
        <name>Zn(2+)</name>
        <dbReference type="ChEBI" id="CHEBI:29105"/>
    </cofactor>
</comment>
<sequence>MIDFYKEVLKRGDEYIKYLGEWIEIPSIYDEDTANKYMPFGKEIGRSLKWFENLALKDGFRVKNDDGYAVHAEYGQGNDYVCAFGHADVVPVDDNWRTDPFKLTVNDGKAYGRGVVDDKGPILGCYMGLKIIKELNLPVKNSIRIIVGGNEENGFRCIRHYFSKEPQPKFGFTPDAKFPVIHGEKGVAILEVSGTIKERIEIKAGTANNIIPSTIQIKLNTNYAYLKEKFMSYLYENNLNGDFKVNNYYISIKVQGVGGHSSKPEKTVNPITKLVSFLSTNINTPLFWDLGKILFDNDYKGVGFGIYTSGKCGELTIVPTMFNINTDKISLIFSIRYPENADLNSIKDKITKYICKNLKGEYEIKLKNIKNPCYIEPDFILVKKLHEIYINHSEDLKSKVRVTSAGTYASEMKNSVAFGAEFGDGSSGNVHSANEYMEVKRLFQSAAIYAHALYEMVNM</sequence>
<keyword evidence="6" id="KW-0862">Zinc</keyword>
<evidence type="ECO:0000259" key="9">
    <source>
        <dbReference type="Pfam" id="PF07687"/>
    </source>
</evidence>
<evidence type="ECO:0000313" key="10">
    <source>
        <dbReference type="EMBL" id="SKA94007.1"/>
    </source>
</evidence>
<dbReference type="InterPro" id="IPR002933">
    <property type="entry name" value="Peptidase_M20"/>
</dbReference>
<dbReference type="Gene3D" id="3.40.630.10">
    <property type="entry name" value="Zn peptidases"/>
    <property type="match status" value="1"/>
</dbReference>
<evidence type="ECO:0000256" key="8">
    <source>
        <dbReference type="ARBA" id="ARBA00023049"/>
    </source>
</evidence>
<reference evidence="11" key="1">
    <citation type="submission" date="2017-02" db="EMBL/GenBank/DDBJ databases">
        <authorList>
            <person name="Varghese N."/>
            <person name="Submissions S."/>
        </authorList>
    </citation>
    <scope>NUCLEOTIDE SEQUENCE [LARGE SCALE GENOMIC DNA]</scope>
    <source>
        <strain evidence="11">USBA 833</strain>
    </source>
</reference>
<dbReference type="InterPro" id="IPR036264">
    <property type="entry name" value="Bact_exopeptidase_dim_dom"/>
</dbReference>
<evidence type="ECO:0000256" key="2">
    <source>
        <dbReference type="ARBA" id="ARBA00006247"/>
    </source>
</evidence>
<organism evidence="10 11">
    <name type="scientific">Caloramator quimbayensis</name>
    <dbReference type="NCBI Taxonomy" id="1147123"/>
    <lineage>
        <taxon>Bacteria</taxon>
        <taxon>Bacillati</taxon>
        <taxon>Bacillota</taxon>
        <taxon>Clostridia</taxon>
        <taxon>Eubacteriales</taxon>
        <taxon>Clostridiaceae</taxon>
        <taxon>Caloramator</taxon>
    </lineage>
</organism>
<keyword evidence="11" id="KW-1185">Reference proteome</keyword>
<protein>
    <submittedName>
        <fullName evidence="10">Succinyl-diaminopimelate desuccinylase</fullName>
    </submittedName>
</protein>
<dbReference type="GO" id="GO:0006526">
    <property type="term" value="P:L-arginine biosynthetic process"/>
    <property type="evidence" value="ECO:0007669"/>
    <property type="project" value="TreeGrafter"/>
</dbReference>
<dbReference type="InterPro" id="IPR010964">
    <property type="entry name" value="M20A_pepV-rel"/>
</dbReference>
<dbReference type="OrthoDB" id="9761532at2"/>
<keyword evidence="3" id="KW-0645">Protease</keyword>
<dbReference type="Pfam" id="PF07687">
    <property type="entry name" value="M20_dimer"/>
    <property type="match status" value="1"/>
</dbReference>
<dbReference type="Gene3D" id="3.30.70.360">
    <property type="match status" value="2"/>
</dbReference>
<evidence type="ECO:0000256" key="3">
    <source>
        <dbReference type="ARBA" id="ARBA00022670"/>
    </source>
</evidence>
<evidence type="ECO:0000256" key="6">
    <source>
        <dbReference type="ARBA" id="ARBA00022833"/>
    </source>
</evidence>
<keyword evidence="5" id="KW-0378">Hydrolase</keyword>
<accession>A0A1T4XWT7</accession>
<dbReference type="RefSeq" id="WP_078697033.1">
    <property type="nucleotide sequence ID" value="NZ_FUYH01000015.1"/>
</dbReference>
<dbReference type="SUPFAM" id="SSF53187">
    <property type="entry name" value="Zn-dependent exopeptidases"/>
    <property type="match status" value="1"/>
</dbReference>
<dbReference type="STRING" id="1147123.SAMN05443428_11539"/>
<dbReference type="GO" id="GO:0016805">
    <property type="term" value="F:dipeptidase activity"/>
    <property type="evidence" value="ECO:0007669"/>
    <property type="project" value="UniProtKB-KW"/>
</dbReference>
<dbReference type="Proteomes" id="UP000190105">
    <property type="component" value="Unassembled WGS sequence"/>
</dbReference>
<dbReference type="GO" id="GO:0008270">
    <property type="term" value="F:zinc ion binding"/>
    <property type="evidence" value="ECO:0007669"/>
    <property type="project" value="InterPro"/>
</dbReference>
<evidence type="ECO:0000313" key="11">
    <source>
        <dbReference type="Proteomes" id="UP000190105"/>
    </source>
</evidence>
<dbReference type="InterPro" id="IPR011650">
    <property type="entry name" value="Peptidase_M20_dimer"/>
</dbReference>
<dbReference type="GO" id="GO:0006508">
    <property type="term" value="P:proteolysis"/>
    <property type="evidence" value="ECO:0007669"/>
    <property type="project" value="UniProtKB-KW"/>
</dbReference>
<dbReference type="PANTHER" id="PTHR43808:SF31">
    <property type="entry name" value="N-ACETYL-L-CITRULLINE DEACETYLASE"/>
    <property type="match status" value="1"/>
</dbReference>
<dbReference type="GO" id="GO:0008777">
    <property type="term" value="F:acetylornithine deacetylase activity"/>
    <property type="evidence" value="ECO:0007669"/>
    <property type="project" value="TreeGrafter"/>
</dbReference>
<feature type="domain" description="Peptidase M20 dimerisation" evidence="9">
    <location>
        <begin position="251"/>
        <end position="357"/>
    </location>
</feature>
<evidence type="ECO:0000256" key="4">
    <source>
        <dbReference type="ARBA" id="ARBA00022723"/>
    </source>
</evidence>
<dbReference type="InterPro" id="IPR050072">
    <property type="entry name" value="Peptidase_M20A"/>
</dbReference>
<name>A0A1T4XWT7_9CLOT</name>
<keyword evidence="8" id="KW-0482">Metalloprotease</keyword>